<dbReference type="AlphaFoldDB" id="A0A2I0HPJ9"/>
<protein>
    <submittedName>
        <fullName evidence="1">Uncharacterized protein</fullName>
    </submittedName>
</protein>
<organism evidence="1 2">
    <name type="scientific">Punica granatum</name>
    <name type="common">Pomegranate</name>
    <dbReference type="NCBI Taxonomy" id="22663"/>
    <lineage>
        <taxon>Eukaryota</taxon>
        <taxon>Viridiplantae</taxon>
        <taxon>Streptophyta</taxon>
        <taxon>Embryophyta</taxon>
        <taxon>Tracheophyta</taxon>
        <taxon>Spermatophyta</taxon>
        <taxon>Magnoliopsida</taxon>
        <taxon>eudicotyledons</taxon>
        <taxon>Gunneridae</taxon>
        <taxon>Pentapetalae</taxon>
        <taxon>rosids</taxon>
        <taxon>malvids</taxon>
        <taxon>Myrtales</taxon>
        <taxon>Lythraceae</taxon>
        <taxon>Punica</taxon>
    </lineage>
</organism>
<dbReference type="Proteomes" id="UP000233551">
    <property type="component" value="Unassembled WGS sequence"/>
</dbReference>
<proteinExistence type="predicted"/>
<evidence type="ECO:0000313" key="1">
    <source>
        <dbReference type="EMBL" id="PKI33186.1"/>
    </source>
</evidence>
<keyword evidence="2" id="KW-1185">Reference proteome</keyword>
<feature type="non-terminal residue" evidence="1">
    <location>
        <position position="1"/>
    </location>
</feature>
<evidence type="ECO:0000313" key="2">
    <source>
        <dbReference type="Proteomes" id="UP000233551"/>
    </source>
</evidence>
<name>A0A2I0HPJ9_PUNGR</name>
<accession>A0A2I0HPJ9</accession>
<gene>
    <name evidence="1" type="ORF">CRG98_046423</name>
</gene>
<comment type="caution">
    <text evidence="1">The sequence shown here is derived from an EMBL/GenBank/DDBJ whole genome shotgun (WGS) entry which is preliminary data.</text>
</comment>
<dbReference type="EMBL" id="PGOL01006888">
    <property type="protein sequence ID" value="PKI33186.1"/>
    <property type="molecule type" value="Genomic_DNA"/>
</dbReference>
<sequence length="116" mass="12976">CSLNVSRHSRIVVRCSEIVKISVFHGRAPKARMETFMTIEMSLGKPSRALEGHLKLVPRPWWSLGACRPVLGFFLLVSGAGLESSVRKGVREGSGCPSLSRMPRKCARTCRWSLWH</sequence>
<reference evidence="1 2" key="1">
    <citation type="submission" date="2017-11" db="EMBL/GenBank/DDBJ databases">
        <title>De-novo sequencing of pomegranate (Punica granatum L.) genome.</title>
        <authorList>
            <person name="Akparov Z."/>
            <person name="Amiraslanov A."/>
            <person name="Hajiyeva S."/>
            <person name="Abbasov M."/>
            <person name="Kaur K."/>
            <person name="Hamwieh A."/>
            <person name="Solovyev V."/>
            <person name="Salamov A."/>
            <person name="Braich B."/>
            <person name="Kosarev P."/>
            <person name="Mahmoud A."/>
            <person name="Hajiyev E."/>
            <person name="Babayeva S."/>
            <person name="Izzatullayeva V."/>
            <person name="Mammadov A."/>
            <person name="Mammadov A."/>
            <person name="Sharifova S."/>
            <person name="Ojaghi J."/>
            <person name="Eynullazada K."/>
            <person name="Bayramov B."/>
            <person name="Abdulazimova A."/>
            <person name="Shahmuradov I."/>
        </authorList>
    </citation>
    <scope>NUCLEOTIDE SEQUENCE [LARGE SCALE GENOMIC DNA]</scope>
    <source>
        <strain evidence="2">cv. AG2017</strain>
        <tissue evidence="1">Leaf</tissue>
    </source>
</reference>